<dbReference type="Proteomes" id="UP000035963">
    <property type="component" value="Unassembled WGS sequence"/>
</dbReference>
<comment type="caution">
    <text evidence="2">The sequence shown here is derived from an EMBL/GenBank/DDBJ whole genome shotgun (WGS) entry which is preliminary data.</text>
</comment>
<reference evidence="2 3" key="1">
    <citation type="journal article" date="2015" name="Genome Announc.">
        <title>Draft Genome Sequence of Burkholderia sp. Strain PML1(12), an Ectomycorrhizosphere-Inhabiting Bacterium with Effective Mineral-Weathering Ability.</title>
        <authorList>
            <person name="Uroz S."/>
            <person name="Oger P."/>
        </authorList>
    </citation>
    <scope>NUCLEOTIDE SEQUENCE [LARGE SCALE GENOMIC DNA]</scope>
    <source>
        <strain evidence="3">PML1(12)</strain>
    </source>
</reference>
<dbReference type="RefSeq" id="WP_047845222.1">
    <property type="nucleotide sequence ID" value="NZ_AEJF01000022.1"/>
</dbReference>
<evidence type="ECO:0000313" key="2">
    <source>
        <dbReference type="EMBL" id="KLU27587.1"/>
    </source>
</evidence>
<evidence type="ECO:0008006" key="4">
    <source>
        <dbReference type="Google" id="ProtNLM"/>
    </source>
</evidence>
<keyword evidence="1" id="KW-0732">Signal</keyword>
<name>A0A0J1D4F5_9BURK</name>
<feature type="chain" id="PRO_5005249623" description="Purine nucleoside phosphorylase" evidence="1">
    <location>
        <begin position="22"/>
        <end position="110"/>
    </location>
</feature>
<protein>
    <recommendedName>
        <fullName evidence="4">Purine nucleoside phosphorylase</fullName>
    </recommendedName>
</protein>
<feature type="signal peptide" evidence="1">
    <location>
        <begin position="1"/>
        <end position="21"/>
    </location>
</feature>
<dbReference type="PATRIC" id="fig|908627.4.peg.773"/>
<gene>
    <name evidence="2" type="ORF">EOS_03460</name>
</gene>
<dbReference type="EMBL" id="AEJF01000022">
    <property type="protein sequence ID" value="KLU27587.1"/>
    <property type="molecule type" value="Genomic_DNA"/>
</dbReference>
<dbReference type="Pfam" id="PF13663">
    <property type="entry name" value="DUF4148"/>
    <property type="match status" value="1"/>
</dbReference>
<keyword evidence="3" id="KW-1185">Reference proteome</keyword>
<proteinExistence type="predicted"/>
<accession>A0A0J1D4F5</accession>
<sequence length="110" mass="11099">MKKIALFVMCGAVLASSSAFAQAQGLTRAEVRQQLVEAQQNGSQLVSNASYPDVARIYTNQVAQAKQGASAYGGVAAGSSASSARVAIGGSPSHEACVGPVSFCNIYAGS</sequence>
<dbReference type="OrthoDB" id="9035534at2"/>
<dbReference type="InterPro" id="IPR025421">
    <property type="entry name" value="DUF4148"/>
</dbReference>
<dbReference type="AlphaFoldDB" id="A0A0J1D4F5"/>
<evidence type="ECO:0000256" key="1">
    <source>
        <dbReference type="SAM" id="SignalP"/>
    </source>
</evidence>
<organism evidence="2 3">
    <name type="scientific">Caballeronia mineralivorans PML1(12)</name>
    <dbReference type="NCBI Taxonomy" id="908627"/>
    <lineage>
        <taxon>Bacteria</taxon>
        <taxon>Pseudomonadati</taxon>
        <taxon>Pseudomonadota</taxon>
        <taxon>Betaproteobacteria</taxon>
        <taxon>Burkholderiales</taxon>
        <taxon>Burkholderiaceae</taxon>
        <taxon>Caballeronia</taxon>
    </lineage>
</organism>
<evidence type="ECO:0000313" key="3">
    <source>
        <dbReference type="Proteomes" id="UP000035963"/>
    </source>
</evidence>